<evidence type="ECO:0000256" key="3">
    <source>
        <dbReference type="RuleBase" id="RU000481"/>
    </source>
</evidence>
<dbReference type="PROSITE" id="PS00105">
    <property type="entry name" value="AA_TRANSFER_CLASS_1"/>
    <property type="match status" value="1"/>
</dbReference>
<organism evidence="5 6">
    <name type="scientific">Porphyromonas loveana</name>
    <dbReference type="NCBI Taxonomy" id="1884669"/>
    <lineage>
        <taxon>Bacteria</taxon>
        <taxon>Pseudomonadati</taxon>
        <taxon>Bacteroidota</taxon>
        <taxon>Bacteroidia</taxon>
        <taxon>Bacteroidales</taxon>
        <taxon>Porphyromonadaceae</taxon>
        <taxon>Porphyromonas</taxon>
    </lineage>
</organism>
<keyword evidence="3" id="KW-0808">Transferase</keyword>
<keyword evidence="3" id="KW-0032">Aminotransferase</keyword>
<evidence type="ECO:0000313" key="5">
    <source>
        <dbReference type="EMBL" id="PVZ12766.1"/>
    </source>
</evidence>
<proteinExistence type="inferred from homology"/>
<dbReference type="RefSeq" id="WP_116678848.1">
    <property type="nucleotide sequence ID" value="NZ_QEKY01000004.1"/>
</dbReference>
<dbReference type="GO" id="GO:0030170">
    <property type="term" value="F:pyridoxal phosphate binding"/>
    <property type="evidence" value="ECO:0007669"/>
    <property type="project" value="InterPro"/>
</dbReference>
<evidence type="ECO:0000256" key="2">
    <source>
        <dbReference type="ARBA" id="ARBA00022898"/>
    </source>
</evidence>
<comment type="cofactor">
    <cofactor evidence="1 3">
        <name>pyridoxal 5'-phosphate</name>
        <dbReference type="ChEBI" id="CHEBI:597326"/>
    </cofactor>
</comment>
<keyword evidence="6" id="KW-1185">Reference proteome</keyword>
<accession>A0A2U1FKW8</accession>
<dbReference type="GeneID" id="94550298"/>
<dbReference type="GO" id="GO:0008483">
    <property type="term" value="F:transaminase activity"/>
    <property type="evidence" value="ECO:0007669"/>
    <property type="project" value="UniProtKB-KW"/>
</dbReference>
<protein>
    <recommendedName>
        <fullName evidence="3">Aminotransferase</fullName>
        <ecNumber evidence="3">2.6.1.-</ecNumber>
    </recommendedName>
</protein>
<dbReference type="EC" id="2.6.1.-" evidence="3"/>
<evidence type="ECO:0000256" key="1">
    <source>
        <dbReference type="ARBA" id="ARBA00001933"/>
    </source>
</evidence>
<dbReference type="InterPro" id="IPR004838">
    <property type="entry name" value="NHTrfase_class1_PyrdxlP-BS"/>
</dbReference>
<dbReference type="EMBL" id="QEKY01000004">
    <property type="protein sequence ID" value="PVZ12766.1"/>
    <property type="molecule type" value="Genomic_DNA"/>
</dbReference>
<dbReference type="Proteomes" id="UP000245462">
    <property type="component" value="Unassembled WGS sequence"/>
</dbReference>
<dbReference type="InterPro" id="IPR004839">
    <property type="entry name" value="Aminotransferase_I/II_large"/>
</dbReference>
<comment type="caution">
    <text evidence="5">The sequence shown here is derived from an EMBL/GenBank/DDBJ whole genome shotgun (WGS) entry which is preliminary data.</text>
</comment>
<gene>
    <name evidence="5" type="ORF">C7382_10473</name>
</gene>
<dbReference type="OrthoDB" id="9813612at2"/>
<name>A0A2U1FKW8_9PORP</name>
<evidence type="ECO:0000259" key="4">
    <source>
        <dbReference type="Pfam" id="PF00155"/>
    </source>
</evidence>
<dbReference type="CDD" id="cd00609">
    <property type="entry name" value="AAT_like"/>
    <property type="match status" value="1"/>
</dbReference>
<dbReference type="Pfam" id="PF00155">
    <property type="entry name" value="Aminotran_1_2"/>
    <property type="match status" value="1"/>
</dbReference>
<dbReference type="AlphaFoldDB" id="A0A2U1FKW8"/>
<dbReference type="Gene3D" id="3.40.640.10">
    <property type="entry name" value="Type I PLP-dependent aspartate aminotransferase-like (Major domain)"/>
    <property type="match status" value="1"/>
</dbReference>
<dbReference type="InterPro" id="IPR015422">
    <property type="entry name" value="PyrdxlP-dep_Trfase_small"/>
</dbReference>
<dbReference type="PANTHER" id="PTHR42885">
    <property type="entry name" value="HISTIDINOL-PHOSPHATE AMINOTRANSFERASE-RELATED"/>
    <property type="match status" value="1"/>
</dbReference>
<dbReference type="InterPro" id="IPR015421">
    <property type="entry name" value="PyrdxlP-dep_Trfase_major"/>
</dbReference>
<evidence type="ECO:0000313" key="6">
    <source>
        <dbReference type="Proteomes" id="UP000245462"/>
    </source>
</evidence>
<dbReference type="InterPro" id="IPR015424">
    <property type="entry name" value="PyrdxlP-dep_Trfase"/>
</dbReference>
<dbReference type="SUPFAM" id="SSF53383">
    <property type="entry name" value="PLP-dependent transferases"/>
    <property type="match status" value="1"/>
</dbReference>
<comment type="similarity">
    <text evidence="3">Belongs to the class-I pyridoxal-phosphate-dependent aminotransferase family.</text>
</comment>
<keyword evidence="2" id="KW-0663">Pyridoxal phosphate</keyword>
<sequence>MIKGHGDDLYCHGSIRANFSSNVYSATDRGGLLAHLRDVLDGIGSYPEPEPYSLERDLSRLYGFDAACVSVTNGATEAIYLIAQAFAGSASAVLCPTFSEYADACHLHGHRVCSIMQPEDLPADARMLWLCNPNNPTGRAWDADMLHRMICEHREVLFVIDQSYAYFSTAEVLDIASMVSQPNVILLHSLTKRFAIPGLRLGYLTATPSLVSKLRAHRMPWSVNALAIAAGSYLVQAGMPASISLEALHAEAERLRVAIASMDEYEVERTDTHFMLIRSRKRRATDLKQILAEQYGLLIRDASNFEGLDAHFFRIATQTPQENDWLIEALRELAHSEPTAQESQS</sequence>
<dbReference type="Gene3D" id="3.90.1150.10">
    <property type="entry name" value="Aspartate Aminotransferase, domain 1"/>
    <property type="match status" value="1"/>
</dbReference>
<feature type="domain" description="Aminotransferase class I/classII large" evidence="4">
    <location>
        <begin position="42"/>
        <end position="330"/>
    </location>
</feature>
<reference evidence="5 6" key="1">
    <citation type="submission" date="2018-04" db="EMBL/GenBank/DDBJ databases">
        <title>Genomic Encyclopedia of Type Strains, Phase IV (KMG-IV): sequencing the most valuable type-strain genomes for metagenomic binning, comparative biology and taxonomic classification.</title>
        <authorList>
            <person name="Goeker M."/>
        </authorList>
    </citation>
    <scope>NUCLEOTIDE SEQUENCE [LARGE SCALE GENOMIC DNA]</scope>
    <source>
        <strain evidence="5 6">DSM 28520</strain>
    </source>
</reference>
<dbReference type="PANTHER" id="PTHR42885:SF1">
    <property type="entry name" value="THREONINE-PHOSPHATE DECARBOXYLASE"/>
    <property type="match status" value="1"/>
</dbReference>